<proteinExistence type="predicted"/>
<reference evidence="2 3" key="1">
    <citation type="submission" date="2023-10" db="EMBL/GenBank/DDBJ databases">
        <authorList>
            <person name="Venkata Ramana C."/>
            <person name="Sasikala C."/>
            <person name="Dhurka M."/>
        </authorList>
    </citation>
    <scope>NUCLEOTIDE SEQUENCE [LARGE SCALE GENOMIC DNA]</scope>
    <source>
        <strain evidence="2 3">KCTC 32151</strain>
    </source>
</reference>
<feature type="region of interest" description="Disordered" evidence="1">
    <location>
        <begin position="630"/>
        <end position="657"/>
    </location>
</feature>
<evidence type="ECO:0000313" key="2">
    <source>
        <dbReference type="EMBL" id="MDV6224680.1"/>
    </source>
</evidence>
<accession>A0ABU4AEJ9</accession>
<evidence type="ECO:0000313" key="3">
    <source>
        <dbReference type="Proteomes" id="UP001185659"/>
    </source>
</evidence>
<protein>
    <submittedName>
        <fullName evidence="2">Type I secretion protein</fullName>
    </submittedName>
</protein>
<evidence type="ECO:0000256" key="1">
    <source>
        <dbReference type="SAM" id="MobiDB-lite"/>
    </source>
</evidence>
<sequence>MHLDSTTEAIAHFIGLFSQTVEEVRMRMDYVEFDPLEETAPEQDELLNININIISPYLLKDYSPQVEYTPPPTDQFREKVVSAVAHNPMALDAQSGGFGGAGSSAGAMAIMTGVEAPAFPEYQPLGSLAWYVKQEARLEDNDYLSIGDHGLVMSQVGDPGAALAALIGAASEFQPFSHLDEPGSAEEIGDFIMHAPHLADAFADDLPDGADIFIARSEALEGQYVNGEAVEETPLLEDHLPDGLKANASEDDDAETDFSLHAKIEVEAGGNLLVNEAILVNDWYGAPVLAVAGDYVHFNAISQLNVWSDSDAIGGALEGWQSLTAQPTKAFNIATMQTIDNPRPETAGNGEGEPDFPSHWLVSRIDGDLVLANWVKQVSFVEDNDITVMSATGGGTVIELGGNLTVNVASLAELGIYYDLIIIGGNIYNANIISQTNILLDDDLVGTLEGFETSGAASLSTSGNLLWNEASITQYGTMSFEALPPSYLEAANQLAAGPGAAPGALLASEDFSGMANLKVLYISGDVVDLQYISQTNVLGDADQVALAKAGAEAHADGDWSVSTGGNALVNQAAITDGGVNATTYAGGNVYSDELLIQAELISDDTGLYTQSGDALVNEAVAFLSDDLMAPEQDGGHSAPDAATPDAGSADVMQTMLG</sequence>
<comment type="caution">
    <text evidence="2">The sequence shown here is derived from an EMBL/GenBank/DDBJ whole genome shotgun (WGS) entry which is preliminary data.</text>
</comment>
<dbReference type="RefSeq" id="WP_317560077.1">
    <property type="nucleotide sequence ID" value="NZ_JAWLIP010000001.1"/>
</dbReference>
<name>A0ABU4AEJ9_9HYPH</name>
<keyword evidence="3" id="KW-1185">Reference proteome</keyword>
<organism evidence="2 3">
    <name type="scientific">Nitratireductor aquimarinus</name>
    <dbReference type="NCBI Taxonomy" id="889300"/>
    <lineage>
        <taxon>Bacteria</taxon>
        <taxon>Pseudomonadati</taxon>
        <taxon>Pseudomonadota</taxon>
        <taxon>Alphaproteobacteria</taxon>
        <taxon>Hyphomicrobiales</taxon>
        <taxon>Phyllobacteriaceae</taxon>
        <taxon>Nitratireductor</taxon>
    </lineage>
</organism>
<dbReference type="EMBL" id="JAWLIP010000001">
    <property type="protein sequence ID" value="MDV6224680.1"/>
    <property type="molecule type" value="Genomic_DNA"/>
</dbReference>
<gene>
    <name evidence="2" type="ORF">R2G56_00115</name>
</gene>
<dbReference type="Proteomes" id="UP001185659">
    <property type="component" value="Unassembled WGS sequence"/>
</dbReference>